<protein>
    <recommendedName>
        <fullName evidence="3">YdbS-like PH domain-containing protein</fullName>
    </recommendedName>
</protein>
<reference evidence="4 5" key="1">
    <citation type="submission" date="2016-06" db="EMBL/GenBank/DDBJ databases">
        <title>Genome sequencing of Cryobacterium arcticum PAMC 27867.</title>
        <authorList>
            <person name="Lee J."/>
            <person name="Kim O.-S."/>
        </authorList>
    </citation>
    <scope>NUCLEOTIDE SEQUENCE [LARGE SCALE GENOMIC DNA]</scope>
    <source>
        <strain evidence="4 5">PAMC 27867</strain>
    </source>
</reference>
<feature type="region of interest" description="Disordered" evidence="1">
    <location>
        <begin position="170"/>
        <end position="189"/>
    </location>
</feature>
<proteinExistence type="predicted"/>
<name>A0A1B1BG90_9MICO</name>
<sequence>MTNPASTPPGAAPAAAPPEVVVARLRSHARVLFWPTLILIGVCGATGYFYGSFAEPWENVLVLVGAALVVVLLWLIPLIAWLTRRYTVTTRRLIVVHGIFVHVRQELLHSRGYDVSVQRTWLQSLFRSGTVRINSGLEHPLLLRDVPDAGLLQRVLQDLMERSQTVMSTRRQEQSAFGEESAFWTGRQP</sequence>
<evidence type="ECO:0000256" key="1">
    <source>
        <dbReference type="SAM" id="MobiDB-lite"/>
    </source>
</evidence>
<keyword evidence="2" id="KW-1133">Transmembrane helix</keyword>
<dbReference type="Proteomes" id="UP000092582">
    <property type="component" value="Chromosome 1"/>
</dbReference>
<dbReference type="PATRIC" id="fig|670052.7.peg.643"/>
<evidence type="ECO:0000313" key="4">
    <source>
        <dbReference type="EMBL" id="ANP71584.1"/>
    </source>
</evidence>
<dbReference type="EMBL" id="CP016282">
    <property type="protein sequence ID" value="ANP71584.1"/>
    <property type="molecule type" value="Genomic_DNA"/>
</dbReference>
<feature type="transmembrane region" description="Helical" evidence="2">
    <location>
        <begin position="62"/>
        <end position="82"/>
    </location>
</feature>
<evidence type="ECO:0000259" key="3">
    <source>
        <dbReference type="Pfam" id="PF03703"/>
    </source>
</evidence>
<accession>A0A1B1BG90</accession>
<dbReference type="Pfam" id="PF03703">
    <property type="entry name" value="bPH_2"/>
    <property type="match status" value="1"/>
</dbReference>
<dbReference type="InterPro" id="IPR005182">
    <property type="entry name" value="YdbS-like_PH"/>
</dbReference>
<keyword evidence="2" id="KW-0472">Membrane</keyword>
<feature type="transmembrane region" description="Helical" evidence="2">
    <location>
        <begin position="31"/>
        <end position="50"/>
    </location>
</feature>
<dbReference type="RefSeq" id="WP_236900815.1">
    <property type="nucleotide sequence ID" value="NZ_CP016282.1"/>
</dbReference>
<dbReference type="KEGG" id="cart:PA27867_0615"/>
<gene>
    <name evidence="4" type="ORF">PA27867_0615</name>
</gene>
<feature type="domain" description="YdbS-like PH" evidence="3">
    <location>
        <begin position="81"/>
        <end position="152"/>
    </location>
</feature>
<dbReference type="STRING" id="670052.PA27867_0615"/>
<evidence type="ECO:0000256" key="2">
    <source>
        <dbReference type="SAM" id="Phobius"/>
    </source>
</evidence>
<evidence type="ECO:0000313" key="5">
    <source>
        <dbReference type="Proteomes" id="UP000092582"/>
    </source>
</evidence>
<organism evidence="4 5">
    <name type="scientific">Cryobacterium arcticum</name>
    <dbReference type="NCBI Taxonomy" id="670052"/>
    <lineage>
        <taxon>Bacteria</taxon>
        <taxon>Bacillati</taxon>
        <taxon>Actinomycetota</taxon>
        <taxon>Actinomycetes</taxon>
        <taxon>Micrococcales</taxon>
        <taxon>Microbacteriaceae</taxon>
        <taxon>Cryobacterium</taxon>
    </lineage>
</organism>
<dbReference type="AlphaFoldDB" id="A0A1B1BG90"/>
<keyword evidence="5" id="KW-1185">Reference proteome</keyword>
<keyword evidence="2" id="KW-0812">Transmembrane</keyword>